<name>A0A2T4ZE00_9HYPH</name>
<evidence type="ECO:0000313" key="2">
    <source>
        <dbReference type="EMBL" id="PTM60122.1"/>
    </source>
</evidence>
<accession>A0A2T4ZE00</accession>
<protein>
    <submittedName>
        <fullName evidence="2">Uncharacterized protein</fullName>
    </submittedName>
</protein>
<feature type="transmembrane region" description="Helical" evidence="1">
    <location>
        <begin position="42"/>
        <end position="64"/>
    </location>
</feature>
<sequence>MTANFDDPVVKARVVRALLILTPFLVIGSYLFALLQNASQPIAFLLAGLSAAMSLGTAACIHWLGSASRHVATAVIVIVAILSFLTRR</sequence>
<dbReference type="Proteomes" id="UP000241808">
    <property type="component" value="Unassembled WGS sequence"/>
</dbReference>
<dbReference type="AlphaFoldDB" id="A0A2T4ZE00"/>
<proteinExistence type="predicted"/>
<keyword evidence="1" id="KW-0472">Membrane</keyword>
<dbReference type="EMBL" id="PZZL01000003">
    <property type="protein sequence ID" value="PTM60122.1"/>
    <property type="molecule type" value="Genomic_DNA"/>
</dbReference>
<evidence type="ECO:0000313" key="3">
    <source>
        <dbReference type="Proteomes" id="UP000241808"/>
    </source>
</evidence>
<gene>
    <name evidence="2" type="ORF">C8P69_10347</name>
</gene>
<keyword evidence="1" id="KW-1133">Transmembrane helix</keyword>
<dbReference type="OrthoDB" id="10013930at2"/>
<comment type="caution">
    <text evidence="2">The sequence shown here is derived from an EMBL/GenBank/DDBJ whole genome shotgun (WGS) entry which is preliminary data.</text>
</comment>
<evidence type="ECO:0000256" key="1">
    <source>
        <dbReference type="SAM" id="Phobius"/>
    </source>
</evidence>
<organism evidence="2 3">
    <name type="scientific">Phreatobacter oligotrophus</name>
    <dbReference type="NCBI Taxonomy" id="1122261"/>
    <lineage>
        <taxon>Bacteria</taxon>
        <taxon>Pseudomonadati</taxon>
        <taxon>Pseudomonadota</taxon>
        <taxon>Alphaproteobacteria</taxon>
        <taxon>Hyphomicrobiales</taxon>
        <taxon>Phreatobacteraceae</taxon>
        <taxon>Phreatobacter</taxon>
    </lineage>
</organism>
<keyword evidence="1" id="KW-0812">Transmembrane</keyword>
<feature type="transmembrane region" description="Helical" evidence="1">
    <location>
        <begin position="70"/>
        <end position="86"/>
    </location>
</feature>
<reference evidence="2 3" key="1">
    <citation type="submission" date="2018-04" db="EMBL/GenBank/DDBJ databases">
        <title>Genomic Encyclopedia of Archaeal and Bacterial Type Strains, Phase II (KMG-II): from individual species to whole genera.</title>
        <authorList>
            <person name="Goeker M."/>
        </authorList>
    </citation>
    <scope>NUCLEOTIDE SEQUENCE [LARGE SCALE GENOMIC DNA]</scope>
    <source>
        <strain evidence="2 3">DSM 25521</strain>
    </source>
</reference>
<keyword evidence="3" id="KW-1185">Reference proteome</keyword>
<feature type="transmembrane region" description="Helical" evidence="1">
    <location>
        <begin position="14"/>
        <end position="35"/>
    </location>
</feature>
<dbReference type="RefSeq" id="WP_108175680.1">
    <property type="nucleotide sequence ID" value="NZ_PZZL01000003.1"/>
</dbReference>